<evidence type="ECO:0000313" key="9">
    <source>
        <dbReference type="Proteomes" id="UP001157160"/>
    </source>
</evidence>
<dbReference type="CDD" id="cd01146">
    <property type="entry name" value="FhuD"/>
    <property type="match status" value="1"/>
</dbReference>
<comment type="subcellular location">
    <subcellularLocation>
        <location evidence="1">Cell envelope</location>
    </subcellularLocation>
</comment>
<proteinExistence type="inferred from homology"/>
<comment type="similarity">
    <text evidence="2">Belongs to the bacterial solute-binding protein 8 family.</text>
</comment>
<dbReference type="GO" id="GO:0030288">
    <property type="term" value="C:outer membrane-bounded periplasmic space"/>
    <property type="evidence" value="ECO:0007669"/>
    <property type="project" value="TreeGrafter"/>
</dbReference>
<keyword evidence="9" id="KW-1185">Reference proteome</keyword>
<evidence type="ECO:0000256" key="3">
    <source>
        <dbReference type="ARBA" id="ARBA00022448"/>
    </source>
</evidence>
<dbReference type="PANTHER" id="PTHR30532">
    <property type="entry name" value="IRON III DICITRATE-BINDING PERIPLASMIC PROTEIN"/>
    <property type="match status" value="1"/>
</dbReference>
<dbReference type="EMBL" id="BSUL01000001">
    <property type="protein sequence ID" value="GMA29234.1"/>
    <property type="molecule type" value="Genomic_DNA"/>
</dbReference>
<evidence type="ECO:0000256" key="4">
    <source>
        <dbReference type="ARBA" id="ARBA00022729"/>
    </source>
</evidence>
<evidence type="ECO:0000313" key="8">
    <source>
        <dbReference type="EMBL" id="GMA29234.1"/>
    </source>
</evidence>
<evidence type="ECO:0000259" key="7">
    <source>
        <dbReference type="PROSITE" id="PS50983"/>
    </source>
</evidence>
<feature type="region of interest" description="Disordered" evidence="5">
    <location>
        <begin position="23"/>
        <end position="46"/>
    </location>
</feature>
<dbReference type="Gene3D" id="3.40.50.1980">
    <property type="entry name" value="Nitrogenase molybdenum iron protein domain"/>
    <property type="match status" value="2"/>
</dbReference>
<dbReference type="PROSITE" id="PS51257">
    <property type="entry name" value="PROKAR_LIPOPROTEIN"/>
    <property type="match status" value="1"/>
</dbReference>
<keyword evidence="3" id="KW-0813">Transport</keyword>
<evidence type="ECO:0000256" key="2">
    <source>
        <dbReference type="ARBA" id="ARBA00008814"/>
    </source>
</evidence>
<sequence length="342" mass="35308">MSSTPLRRLLVVATALAFLTSGCSASAQPSGTPTASAPDAEAGSAGEHVVAREMAEGMGASEPDGAFPRTVEHDAGSTKLETAPKRIAVVSTGQLDALLALGTVPVAATRAEASALVPAYLAEAFPERAEALDDLEDIGERTEPSLEAIAASEPDLILINSVRGAELFDRLSTIAPTVVTLGNGVNWKSDFLLLADALGMEGDAQDVLDGLHRDADAFAAGLDDAPTVSFLQSAGLRMRIMGLPSFTGGIAEDLGLGRPESQRFDETSQDLSPEQLQAADADWLFYAVEGDGAAALLEAPLWPSLGAVRGGSAVEVDLDPFFMNAGPVAARLAQDRIVDALG</sequence>
<dbReference type="GO" id="GO:1901678">
    <property type="term" value="P:iron coordination entity transport"/>
    <property type="evidence" value="ECO:0007669"/>
    <property type="project" value="UniProtKB-ARBA"/>
</dbReference>
<dbReference type="SUPFAM" id="SSF53807">
    <property type="entry name" value="Helical backbone' metal receptor"/>
    <property type="match status" value="1"/>
</dbReference>
<evidence type="ECO:0000256" key="1">
    <source>
        <dbReference type="ARBA" id="ARBA00004196"/>
    </source>
</evidence>
<dbReference type="InterPro" id="IPR051313">
    <property type="entry name" value="Bact_iron-sidero_bind"/>
</dbReference>
<dbReference type="RefSeq" id="WP_284233150.1">
    <property type="nucleotide sequence ID" value="NZ_BSUL01000001.1"/>
</dbReference>
<feature type="chain" id="PRO_5041286713" evidence="6">
    <location>
        <begin position="28"/>
        <end position="342"/>
    </location>
</feature>
<feature type="region of interest" description="Disordered" evidence="5">
    <location>
        <begin position="59"/>
        <end position="79"/>
    </location>
</feature>
<feature type="domain" description="Fe/B12 periplasmic-binding" evidence="7">
    <location>
        <begin position="86"/>
        <end position="342"/>
    </location>
</feature>
<protein>
    <submittedName>
        <fullName evidence="8">ABC transporter substrate-binding protein</fullName>
    </submittedName>
</protein>
<dbReference type="InterPro" id="IPR002491">
    <property type="entry name" value="ABC_transptr_periplasmic_BD"/>
</dbReference>
<dbReference type="Proteomes" id="UP001157160">
    <property type="component" value="Unassembled WGS sequence"/>
</dbReference>
<gene>
    <name evidence="8" type="ORF">GCM10025874_24870</name>
</gene>
<evidence type="ECO:0000256" key="5">
    <source>
        <dbReference type="SAM" id="MobiDB-lite"/>
    </source>
</evidence>
<dbReference type="AlphaFoldDB" id="A0AA37XA26"/>
<feature type="signal peptide" evidence="6">
    <location>
        <begin position="1"/>
        <end position="27"/>
    </location>
</feature>
<dbReference type="PANTHER" id="PTHR30532:SF25">
    <property type="entry name" value="IRON(III) DICITRATE-BINDING PERIPLASMIC PROTEIN"/>
    <property type="match status" value="1"/>
</dbReference>
<keyword evidence="4 6" id="KW-0732">Signal</keyword>
<name>A0AA37XA26_9MICO</name>
<organism evidence="8 9">
    <name type="scientific">Arenivirga flava</name>
    <dbReference type="NCBI Taxonomy" id="1930060"/>
    <lineage>
        <taxon>Bacteria</taxon>
        <taxon>Bacillati</taxon>
        <taxon>Actinomycetota</taxon>
        <taxon>Actinomycetes</taxon>
        <taxon>Micrococcales</taxon>
        <taxon>Microbacteriaceae</taxon>
        <taxon>Arenivirga</taxon>
    </lineage>
</organism>
<accession>A0AA37XA26</accession>
<reference evidence="8 9" key="1">
    <citation type="journal article" date="2014" name="Int. J. Syst. Evol. Microbiol.">
        <title>Complete genome sequence of Corynebacterium casei LMG S-19264T (=DSM 44701T), isolated from a smear-ripened cheese.</title>
        <authorList>
            <consortium name="US DOE Joint Genome Institute (JGI-PGF)"/>
            <person name="Walter F."/>
            <person name="Albersmeier A."/>
            <person name="Kalinowski J."/>
            <person name="Ruckert C."/>
        </authorList>
    </citation>
    <scope>NUCLEOTIDE SEQUENCE [LARGE SCALE GENOMIC DNA]</scope>
    <source>
        <strain evidence="8 9">NBRC 112289</strain>
    </source>
</reference>
<dbReference type="Pfam" id="PF01497">
    <property type="entry name" value="Peripla_BP_2"/>
    <property type="match status" value="1"/>
</dbReference>
<feature type="compositionally biased region" description="Polar residues" evidence="5">
    <location>
        <begin position="23"/>
        <end position="35"/>
    </location>
</feature>
<comment type="caution">
    <text evidence="8">The sequence shown here is derived from an EMBL/GenBank/DDBJ whole genome shotgun (WGS) entry which is preliminary data.</text>
</comment>
<evidence type="ECO:0000256" key="6">
    <source>
        <dbReference type="SAM" id="SignalP"/>
    </source>
</evidence>
<dbReference type="PROSITE" id="PS50983">
    <property type="entry name" value="FE_B12_PBP"/>
    <property type="match status" value="1"/>
</dbReference>